<dbReference type="PANTHER" id="PTHR11439:SF455">
    <property type="entry name" value="RLK (RECEPTOR-LIKE PROTEIN KINASE) 8, PUTATIVE-RELATED"/>
    <property type="match status" value="1"/>
</dbReference>
<feature type="compositionally biased region" description="Low complexity" evidence="2">
    <location>
        <begin position="671"/>
        <end position="680"/>
    </location>
</feature>
<keyword evidence="1" id="KW-0378">Hydrolase</keyword>
<dbReference type="InterPro" id="IPR013103">
    <property type="entry name" value="RVT_2"/>
</dbReference>
<evidence type="ECO:0000313" key="4">
    <source>
        <dbReference type="EMBL" id="KAB1227925.1"/>
    </source>
</evidence>
<dbReference type="InterPro" id="IPR001584">
    <property type="entry name" value="Integrase_cat-core"/>
</dbReference>
<reference evidence="4 5" key="1">
    <citation type="journal article" date="2019" name="Plant Biotechnol. J.">
        <title>The red bayberry genome and genetic basis of sex determination.</title>
        <authorList>
            <person name="Jia H.M."/>
            <person name="Jia H.J."/>
            <person name="Cai Q.L."/>
            <person name="Wang Y."/>
            <person name="Zhao H.B."/>
            <person name="Yang W.F."/>
            <person name="Wang G.Y."/>
            <person name="Li Y.H."/>
            <person name="Zhan D.L."/>
            <person name="Shen Y.T."/>
            <person name="Niu Q.F."/>
            <person name="Chang L."/>
            <person name="Qiu J."/>
            <person name="Zhao L."/>
            <person name="Xie H.B."/>
            <person name="Fu W.Y."/>
            <person name="Jin J."/>
            <person name="Li X.W."/>
            <person name="Jiao Y."/>
            <person name="Zhou C.C."/>
            <person name="Tu T."/>
            <person name="Chai C.Y."/>
            <person name="Gao J.L."/>
            <person name="Fan L.J."/>
            <person name="van de Weg E."/>
            <person name="Wang J.Y."/>
            <person name="Gao Z.S."/>
        </authorList>
    </citation>
    <scope>NUCLEOTIDE SEQUENCE [LARGE SCALE GENOMIC DNA]</scope>
    <source>
        <tissue evidence="4">Leaves</tissue>
    </source>
</reference>
<feature type="compositionally biased region" description="Basic residues" evidence="2">
    <location>
        <begin position="97"/>
        <end position="114"/>
    </location>
</feature>
<dbReference type="EMBL" id="RXIC02000019">
    <property type="protein sequence ID" value="KAB1227925.1"/>
    <property type="molecule type" value="Genomic_DNA"/>
</dbReference>
<dbReference type="Pfam" id="PF07727">
    <property type="entry name" value="RVT_2"/>
    <property type="match status" value="1"/>
</dbReference>
<accession>A0A6A1WRJ5</accession>
<dbReference type="SUPFAM" id="SSF53098">
    <property type="entry name" value="Ribonuclease H-like"/>
    <property type="match status" value="1"/>
</dbReference>
<dbReference type="GO" id="GO:0004190">
    <property type="term" value="F:aspartic-type endopeptidase activity"/>
    <property type="evidence" value="ECO:0007669"/>
    <property type="project" value="UniProtKB-KW"/>
</dbReference>
<dbReference type="PANTHER" id="PTHR11439">
    <property type="entry name" value="GAG-POL-RELATED RETROTRANSPOSON"/>
    <property type="match status" value="1"/>
</dbReference>
<dbReference type="OrthoDB" id="414945at2759"/>
<dbReference type="AlphaFoldDB" id="A0A6A1WRJ5"/>
<proteinExistence type="predicted"/>
<dbReference type="InterPro" id="IPR057670">
    <property type="entry name" value="SH3_retrovirus"/>
</dbReference>
<feature type="domain" description="Integrase catalytic" evidence="3">
    <location>
        <begin position="362"/>
        <end position="530"/>
    </location>
</feature>
<dbReference type="CDD" id="cd09272">
    <property type="entry name" value="RNase_HI_RT_Ty1"/>
    <property type="match status" value="1"/>
</dbReference>
<feature type="compositionally biased region" description="Polar residues" evidence="2">
    <location>
        <begin position="82"/>
        <end position="91"/>
    </location>
</feature>
<evidence type="ECO:0000256" key="1">
    <source>
        <dbReference type="ARBA" id="ARBA00022750"/>
    </source>
</evidence>
<evidence type="ECO:0000259" key="3">
    <source>
        <dbReference type="PROSITE" id="PS50994"/>
    </source>
</evidence>
<dbReference type="Pfam" id="PF13976">
    <property type="entry name" value="gag_pre-integrs"/>
    <property type="match status" value="1"/>
</dbReference>
<sequence>MAEYFRKTKLLADTMAAAGRPLASGEFNTYLLAGLGSEYDSLVTSVTTRFDPPSPEELFSHLLTHEARLLQQALALTTSSEITANATSKQASPRGRNGGRGRGFHRGYRGRGRGRFSPQSSPFTEDRPTCQVCFKSGHTALQCYNRFNHAFQAPPPASFTANYSSIPAGPDSYWYPDSAASNHMTHDYTNLSHNPTEYTGEEQVRVGDGSALPIHHTGGSSLSTPSRSLRLSNLLHVPLLTKNLISVRQFCADNSVFFEFHADSFCVKDLRTKELLLRGPTKHGLYVFPSTSTEIGSTSSPQAYVGERTSVPHWHHRLGHPSLQVVRKILHRFQLPVDVHPATSGLCSACCQAKSHTLPFSRSTSPVTRPLQLLFMDVWGPAPMLSRDGFRFYFSIVDVFSRYTWLFPIRFKSDVYSQFIKFQHSVERFFDLRIASVQTDWGGEFRSLHTYLVSQGITHRLSCPHTHQQQGTVERKHRHIVETGLALLTSAALPQFYWADAFQTAVYLINRLPSPVTRRVSPYFLLFHKHPDYTILRIFGTTCYPHLRPYTSHKLDPRSLPCLFLGYSPSHRGYICLHLPTSRVYISRNVVFDESHFPYRQSSAVSSAPTHTSPSTHTALPLALSLSPPHVSSSVSSPSSTEPPVLDSSSSPSVTSSGSSAPHRSFPHDISSTPSPSSAPIVTRSHHNIQCPKVRTDGTIPWPPPRAHVTTTAVPFEPTSVSEALKFSEWRAAMNEEFQALMTTRTWTLVPPSPSQNVLGCKWVFRTKFHSDGSLERRKARLVAKGFHQQVGLDYVETFSPVIKPSTVRLVLSIAVQSGWSLRQLDVQNAFLHGDLQEIVHMAQPTGFIHPDYPHFVCKLNRSLYGLKQAPRAWFSKLSSKLLELGFSASRSDSSLFTFIRPHLQLYFLVYVDDIVITGSDASAIDHLIASLQADFPLKDLGQLHYFLGVEVHHLSNGLLLTQQKYIADLLRRTNMSTAKLVHTPMATTAPLSARDGTAFEDPTLYRSVVGSLQYLSFTRPDLSYAVNRVCQYMHAPRTPHWQAVKRILRYLRFSAHFGLFYSRSSSRVLSAYSDADWAGCPDDRRSTGGSCVFFGSHLITWSSRKQPTIARSSTEAEYKAVANATCELLWVQALLRDLGVSISSPPVLWCDNLGATYLTSNPVMHSRTKHVEVDYHFVRDRVASKSLRVSFLSSKDQLADLFTKPLSVHRFSMLRTSLAVHPLQLGSRGAVRISSAPGQCSSFAAPSSKSSTSADAS</sequence>
<feature type="region of interest" description="Disordered" evidence="2">
    <location>
        <begin position="631"/>
        <end position="711"/>
    </location>
</feature>
<feature type="compositionally biased region" description="Low complexity" evidence="2">
    <location>
        <begin position="648"/>
        <end position="660"/>
    </location>
</feature>
<name>A0A6A1WRJ5_9ROSI</name>
<keyword evidence="5" id="KW-1185">Reference proteome</keyword>
<dbReference type="GO" id="GO:0003676">
    <property type="term" value="F:nucleic acid binding"/>
    <property type="evidence" value="ECO:0007669"/>
    <property type="project" value="InterPro"/>
</dbReference>
<dbReference type="Gene3D" id="3.30.420.10">
    <property type="entry name" value="Ribonuclease H-like superfamily/Ribonuclease H"/>
    <property type="match status" value="1"/>
</dbReference>
<feature type="region of interest" description="Disordered" evidence="2">
    <location>
        <begin position="82"/>
        <end position="123"/>
    </location>
</feature>
<dbReference type="InterPro" id="IPR025724">
    <property type="entry name" value="GAG-pre-integrase_dom"/>
</dbReference>
<keyword evidence="1" id="KW-0645">Protease</keyword>
<dbReference type="SUPFAM" id="SSF56672">
    <property type="entry name" value="DNA/RNA polymerases"/>
    <property type="match status" value="1"/>
</dbReference>
<dbReference type="Proteomes" id="UP000516437">
    <property type="component" value="Chromosome 1"/>
</dbReference>
<dbReference type="InterPro" id="IPR054722">
    <property type="entry name" value="PolX-like_BBD"/>
</dbReference>
<dbReference type="InterPro" id="IPR036397">
    <property type="entry name" value="RNaseH_sf"/>
</dbReference>
<dbReference type="Pfam" id="PF22936">
    <property type="entry name" value="Pol_BBD"/>
    <property type="match status" value="1"/>
</dbReference>
<gene>
    <name evidence="4" type="ORF">CJ030_MR1G013805</name>
</gene>
<dbReference type="PROSITE" id="PS50994">
    <property type="entry name" value="INTEGRASE"/>
    <property type="match status" value="1"/>
</dbReference>
<keyword evidence="1" id="KW-0064">Aspartyl protease</keyword>
<protein>
    <submittedName>
        <fullName evidence="4">Retrovirus-related Pol polyprotein from transposon TNT 1-94</fullName>
    </submittedName>
</protein>
<dbReference type="InterPro" id="IPR043502">
    <property type="entry name" value="DNA/RNA_pol_sf"/>
</dbReference>
<dbReference type="GO" id="GO:0015074">
    <property type="term" value="P:DNA integration"/>
    <property type="evidence" value="ECO:0007669"/>
    <property type="project" value="InterPro"/>
</dbReference>
<feature type="compositionally biased region" description="Low complexity" evidence="2">
    <location>
        <begin position="631"/>
        <end position="640"/>
    </location>
</feature>
<dbReference type="InterPro" id="IPR012337">
    <property type="entry name" value="RNaseH-like_sf"/>
</dbReference>
<evidence type="ECO:0000256" key="2">
    <source>
        <dbReference type="SAM" id="MobiDB-lite"/>
    </source>
</evidence>
<dbReference type="Pfam" id="PF25597">
    <property type="entry name" value="SH3_retrovirus"/>
    <property type="match status" value="1"/>
</dbReference>
<evidence type="ECO:0000313" key="5">
    <source>
        <dbReference type="Proteomes" id="UP000516437"/>
    </source>
</evidence>
<comment type="caution">
    <text evidence="4">The sequence shown here is derived from an EMBL/GenBank/DDBJ whole genome shotgun (WGS) entry which is preliminary data.</text>
</comment>
<organism evidence="4 5">
    <name type="scientific">Morella rubra</name>
    <name type="common">Chinese bayberry</name>
    <dbReference type="NCBI Taxonomy" id="262757"/>
    <lineage>
        <taxon>Eukaryota</taxon>
        <taxon>Viridiplantae</taxon>
        <taxon>Streptophyta</taxon>
        <taxon>Embryophyta</taxon>
        <taxon>Tracheophyta</taxon>
        <taxon>Spermatophyta</taxon>
        <taxon>Magnoliopsida</taxon>
        <taxon>eudicotyledons</taxon>
        <taxon>Gunneridae</taxon>
        <taxon>Pentapetalae</taxon>
        <taxon>rosids</taxon>
        <taxon>fabids</taxon>
        <taxon>Fagales</taxon>
        <taxon>Myricaceae</taxon>
        <taxon>Morella</taxon>
    </lineage>
</organism>